<proteinExistence type="predicted"/>
<dbReference type="EMBL" id="GIBP01002070">
    <property type="protein sequence ID" value="NDV31039.1"/>
    <property type="molecule type" value="Transcribed_RNA"/>
</dbReference>
<keyword evidence="4" id="KW-0328">Glycosyltransferase</keyword>
<organism evidence="10">
    <name type="scientific">Arcella intermedia</name>
    <dbReference type="NCBI Taxonomy" id="1963864"/>
    <lineage>
        <taxon>Eukaryota</taxon>
        <taxon>Amoebozoa</taxon>
        <taxon>Tubulinea</taxon>
        <taxon>Elardia</taxon>
        <taxon>Arcellinida</taxon>
        <taxon>Sphaerothecina</taxon>
        <taxon>Arcellidae</taxon>
        <taxon>Arcella</taxon>
    </lineage>
</organism>
<dbReference type="UniPathway" id="UPA00196"/>
<keyword evidence="7" id="KW-0812">Transmembrane</keyword>
<keyword evidence="7" id="KW-0472">Membrane</keyword>
<evidence type="ECO:0000256" key="1">
    <source>
        <dbReference type="ARBA" id="ARBA00004687"/>
    </source>
</evidence>
<dbReference type="GO" id="GO:0000506">
    <property type="term" value="C:glycosylphosphatidylinositol-N-acetylglucosaminyltransferase (GPI-GnT) complex"/>
    <property type="evidence" value="ECO:0007669"/>
    <property type="project" value="InterPro"/>
</dbReference>
<dbReference type="FunFam" id="3.40.50.2000:FF:000026">
    <property type="entry name" value="Phosphatidylinositol N-acetylglucosaminyltransferase subunit A"/>
    <property type="match status" value="1"/>
</dbReference>
<sequence>MDMSSNEVPPRNRKRHSIAMVSDFFYPNMGGVELHLYQLSSCLIKRGNKVIMITHSYGNRKGIRYLTNGMKVYYIPQMQMYNQSSYPTIALSWFLPLLRKILIREKIEIVHCHQAFSVMALEGLLHARTMGYKTVFTDHSLFGFADISSILTNKILKFSLSDVSHVICVSNTSKENTVLRGSLCKADVSVIPNAIDILRFTPDPTKRDSSKITIVVLSRLVYRKGIDLLLEVIPEVCKHYPNVHWIIGGDGPKRIALEEIREKHQLHDRVEILGSVKHSDVRNVLVRGDIFVNCSLTEAFCIAIVEAASCGLFVVSTRVGGVPEVLPDDLILLSDPTTEDLTEKVLTAIPRIKDFDPFKAHERVKKCYSWFDVAERTERVYDHICKEEPLPLIERFRRFYGCGLFAGKIFCVVVAFGYLIWQFYEWLSPRDTIDPARDWPFVEYERRKKTGQIDDTNKIEFPA</sequence>
<evidence type="ECO:0000256" key="3">
    <source>
        <dbReference type="ARBA" id="ARBA00022502"/>
    </source>
</evidence>
<dbReference type="InterPro" id="IPR013234">
    <property type="entry name" value="PIGA_GPI_anchor_biosynthesis"/>
</dbReference>
<dbReference type="Gene3D" id="3.40.50.2000">
    <property type="entry name" value="Glycogen Phosphorylase B"/>
    <property type="match status" value="2"/>
</dbReference>
<comment type="pathway">
    <text evidence="1">Glycolipid biosynthesis; glycosylphosphatidylinositol-anchor biosynthesis.</text>
</comment>
<dbReference type="AlphaFoldDB" id="A0A6B2L2A1"/>
<dbReference type="EMBL" id="GIBP01002072">
    <property type="protein sequence ID" value="NDV31041.1"/>
    <property type="molecule type" value="Transcribed_RNA"/>
</dbReference>
<dbReference type="InterPro" id="IPR039507">
    <property type="entry name" value="PIG-A/GPI3"/>
</dbReference>
<evidence type="ECO:0000259" key="9">
    <source>
        <dbReference type="Pfam" id="PF08288"/>
    </source>
</evidence>
<feature type="domain" description="Glycosyl transferase family 1" evidence="8">
    <location>
        <begin position="205"/>
        <end position="347"/>
    </location>
</feature>
<dbReference type="PANTHER" id="PTHR45871:SF1">
    <property type="entry name" value="PHOSPHATIDYLINOSITOL N-ACETYLGLUCOSAMINYLTRANSFERASE SUBUNIT A"/>
    <property type="match status" value="1"/>
</dbReference>
<dbReference type="PANTHER" id="PTHR45871">
    <property type="entry name" value="N-ACETYLGLUCOSAMINYL-PHOSPHATIDYLINOSITOL BIOSYNTHETIC PROTEIN"/>
    <property type="match status" value="1"/>
</dbReference>
<evidence type="ECO:0000313" key="10">
    <source>
        <dbReference type="EMBL" id="NDV31041.1"/>
    </source>
</evidence>
<keyword evidence="3" id="KW-0337">GPI-anchor biosynthesis</keyword>
<dbReference type="Pfam" id="PF00534">
    <property type="entry name" value="Glycos_transf_1"/>
    <property type="match status" value="1"/>
</dbReference>
<dbReference type="CDD" id="cd03796">
    <property type="entry name" value="GT4_PIG-A-like"/>
    <property type="match status" value="1"/>
</dbReference>
<name>A0A6B2L2A1_9EUKA</name>
<evidence type="ECO:0000256" key="4">
    <source>
        <dbReference type="ARBA" id="ARBA00022676"/>
    </source>
</evidence>
<feature type="domain" description="PIGA GPI anchor biosynthesis" evidence="9">
    <location>
        <begin position="55"/>
        <end position="146"/>
    </location>
</feature>
<accession>A0A6B2L2A1</accession>
<keyword evidence="7" id="KW-1133">Transmembrane helix</keyword>
<dbReference type="GO" id="GO:0017176">
    <property type="term" value="F:phosphatidylinositol N-acetylglucosaminyltransferase activity"/>
    <property type="evidence" value="ECO:0007669"/>
    <property type="project" value="UniProtKB-EC"/>
</dbReference>
<evidence type="ECO:0000256" key="5">
    <source>
        <dbReference type="ARBA" id="ARBA00022679"/>
    </source>
</evidence>
<evidence type="ECO:0000256" key="7">
    <source>
        <dbReference type="SAM" id="Phobius"/>
    </source>
</evidence>
<reference evidence="10" key="1">
    <citation type="journal article" date="2020" name="J. Eukaryot. Microbiol.">
        <title>De novo Sequencing, Assembly and Annotation of the Transcriptome for the Free-Living Testate Amoeba Arcella intermedia.</title>
        <authorList>
            <person name="Ribeiro G.M."/>
            <person name="Porfirio-Sousa A.L."/>
            <person name="Maurer-Alcala X.X."/>
            <person name="Katz L.A."/>
            <person name="Lahr D.J.G."/>
        </authorList>
    </citation>
    <scope>NUCLEOTIDE SEQUENCE</scope>
</reference>
<dbReference type="FunFam" id="3.40.50.2000:FF:000188">
    <property type="entry name" value="Phosphatidylinositol N-acetylglucosaminyltransferase gpi3 subunit"/>
    <property type="match status" value="1"/>
</dbReference>
<protein>
    <recommendedName>
        <fullName evidence="2">phosphatidylinositol N-acetylglucosaminyltransferase</fullName>
        <ecNumber evidence="2">2.4.1.198</ecNumber>
    </recommendedName>
    <alternativeName>
        <fullName evidence="6">GlcNAc-PI synthesis protein</fullName>
    </alternativeName>
</protein>
<evidence type="ECO:0000256" key="6">
    <source>
        <dbReference type="ARBA" id="ARBA00032160"/>
    </source>
</evidence>
<dbReference type="EC" id="2.4.1.198" evidence="2"/>
<dbReference type="SUPFAM" id="SSF53756">
    <property type="entry name" value="UDP-Glycosyltransferase/glycogen phosphorylase"/>
    <property type="match status" value="1"/>
</dbReference>
<dbReference type="InterPro" id="IPR001296">
    <property type="entry name" value="Glyco_trans_1"/>
</dbReference>
<dbReference type="Pfam" id="PF08288">
    <property type="entry name" value="PIGA"/>
    <property type="match status" value="1"/>
</dbReference>
<evidence type="ECO:0000256" key="2">
    <source>
        <dbReference type="ARBA" id="ARBA00012420"/>
    </source>
</evidence>
<feature type="transmembrane region" description="Helical" evidence="7">
    <location>
        <begin position="399"/>
        <end position="421"/>
    </location>
</feature>
<evidence type="ECO:0000259" key="8">
    <source>
        <dbReference type="Pfam" id="PF00534"/>
    </source>
</evidence>
<dbReference type="GO" id="GO:0006506">
    <property type="term" value="P:GPI anchor biosynthetic process"/>
    <property type="evidence" value="ECO:0007669"/>
    <property type="project" value="UniProtKB-UniPathway"/>
</dbReference>
<keyword evidence="5" id="KW-0808">Transferase</keyword>